<feature type="domain" description="GPCR family 3 nine cysteines" evidence="13">
    <location>
        <begin position="507"/>
        <end position="546"/>
    </location>
</feature>
<dbReference type="SUPFAM" id="SSF53822">
    <property type="entry name" value="Periplasmic binding protein-like I"/>
    <property type="match status" value="1"/>
</dbReference>
<evidence type="ECO:0000256" key="5">
    <source>
        <dbReference type="ARBA" id="ARBA00022989"/>
    </source>
</evidence>
<keyword evidence="3" id="KW-0812">Transmembrane</keyword>
<dbReference type="PANTHER" id="PTHR24061:SF599">
    <property type="entry name" value="G-PROTEIN COUPLED RECEPTORS FAMILY 3 PROFILE DOMAIN-CONTAINING PROTEIN"/>
    <property type="match status" value="1"/>
</dbReference>
<keyword evidence="7" id="KW-0472">Membrane</keyword>
<evidence type="ECO:0000256" key="10">
    <source>
        <dbReference type="ARBA" id="ARBA00023224"/>
    </source>
</evidence>
<dbReference type="GO" id="GO:0004930">
    <property type="term" value="F:G protein-coupled receptor activity"/>
    <property type="evidence" value="ECO:0007669"/>
    <property type="project" value="UniProtKB-KW"/>
</dbReference>
<evidence type="ECO:0000256" key="11">
    <source>
        <dbReference type="SAM" id="SignalP"/>
    </source>
</evidence>
<evidence type="ECO:0000256" key="8">
    <source>
        <dbReference type="ARBA" id="ARBA00023170"/>
    </source>
</evidence>
<evidence type="ECO:0000256" key="2">
    <source>
        <dbReference type="ARBA" id="ARBA00022475"/>
    </source>
</evidence>
<feature type="domain" description="Receptor ligand binding region" evidence="12">
    <location>
        <begin position="78"/>
        <end position="465"/>
    </location>
</feature>
<dbReference type="GO" id="GO:0005886">
    <property type="term" value="C:plasma membrane"/>
    <property type="evidence" value="ECO:0007669"/>
    <property type="project" value="UniProtKB-SubCell"/>
</dbReference>
<keyword evidence="2" id="KW-1003">Cell membrane</keyword>
<dbReference type="AlphaFoldDB" id="A0AA35K1Q3"/>
<dbReference type="PRINTS" id="PR00248">
    <property type="entry name" value="GPCRMGR"/>
</dbReference>
<evidence type="ECO:0000256" key="1">
    <source>
        <dbReference type="ARBA" id="ARBA00004651"/>
    </source>
</evidence>
<dbReference type="Proteomes" id="UP001178461">
    <property type="component" value="Chromosome 2"/>
</dbReference>
<dbReference type="InterPro" id="IPR000068">
    <property type="entry name" value="GPCR_3_Ca_sens_rcpt-rel"/>
</dbReference>
<keyword evidence="8 14" id="KW-0675">Receptor</keyword>
<evidence type="ECO:0000256" key="7">
    <source>
        <dbReference type="ARBA" id="ARBA00023136"/>
    </source>
</evidence>
<dbReference type="InterPro" id="IPR001828">
    <property type="entry name" value="ANF_lig-bd_rcpt"/>
</dbReference>
<dbReference type="EMBL" id="OX395127">
    <property type="protein sequence ID" value="CAI5768723.1"/>
    <property type="molecule type" value="Genomic_DNA"/>
</dbReference>
<gene>
    <name evidence="14" type="ORF">PODLI_1B012606</name>
</gene>
<keyword evidence="15" id="KW-1185">Reference proteome</keyword>
<keyword evidence="9" id="KW-0325">Glycoprotein</keyword>
<dbReference type="InterPro" id="IPR004073">
    <property type="entry name" value="GPCR_3_vmron_rcpt_2"/>
</dbReference>
<evidence type="ECO:0000259" key="12">
    <source>
        <dbReference type="Pfam" id="PF01094"/>
    </source>
</evidence>
<evidence type="ECO:0000259" key="13">
    <source>
        <dbReference type="Pfam" id="PF07562"/>
    </source>
</evidence>
<sequence length="561" mass="64375">MPSWFKKDNLFAVMFVIRVLQGQSPLRKEPVNYYRLGDYLVSGVISPKLAVLEPYVFSQPPFIGILETSPTRYWHVLSFLFAIHEINQEPNLLPNITLGYNLFDTYFDGRLVSAAMLNLRSTGEKSIPNYFCGTRKNALTVIERAESDISIQISSMAGIYKIPQVSYGFALDDKTQFPFVYRMIPKEEIQYRGVIQLLLQFGWTWIGIFAPDNDNGERFLNALTPLMTSSGICFAFSERIQHMTAYQMNELPARWRQVNVYVYYGDSSYDFVPLFHLQEIFENLQAGGKVWITTAFPDINMNLSYDIDFFMYTHGSLSFTMKTRKWTKCDHYEPFSDKIQQFWEKSFHCSCPENVLPMKGWTRCTEKEKLEILPQEEIERALSQDSYVTYSSIQTVALALNSAYSSRSKQMLMMARGDSWGRGRLQPWQLHHFLRNVQLFNTSRGGLYSDENGELAADYDIVNWVLFPNKSRGRVKVGRVERQAASPLKLTINPEAVVWPSHFNKTMPRSRCTKSCRPGYAKVVQEGEPICCYACASCMEGTISTQEGSVLRDIGISCPSC</sequence>
<dbReference type="InterPro" id="IPR000337">
    <property type="entry name" value="GPCR_3"/>
</dbReference>
<dbReference type="InterPro" id="IPR011500">
    <property type="entry name" value="GPCR_3_9-Cys_dom"/>
</dbReference>
<organism evidence="14 15">
    <name type="scientific">Podarcis lilfordi</name>
    <name type="common">Lilford's wall lizard</name>
    <dbReference type="NCBI Taxonomy" id="74358"/>
    <lineage>
        <taxon>Eukaryota</taxon>
        <taxon>Metazoa</taxon>
        <taxon>Chordata</taxon>
        <taxon>Craniata</taxon>
        <taxon>Vertebrata</taxon>
        <taxon>Euteleostomi</taxon>
        <taxon>Lepidosauria</taxon>
        <taxon>Squamata</taxon>
        <taxon>Bifurcata</taxon>
        <taxon>Unidentata</taxon>
        <taxon>Episquamata</taxon>
        <taxon>Laterata</taxon>
        <taxon>Lacertibaenia</taxon>
        <taxon>Lacertidae</taxon>
        <taxon>Podarcis</taxon>
    </lineage>
</organism>
<feature type="chain" id="PRO_5041249250" evidence="11">
    <location>
        <begin position="23"/>
        <end position="561"/>
    </location>
</feature>
<dbReference type="PRINTS" id="PR01535">
    <property type="entry name" value="VOMERONASL2R"/>
</dbReference>
<name>A0AA35K1Q3_9SAUR</name>
<proteinExistence type="predicted"/>
<dbReference type="InterPro" id="IPR038550">
    <property type="entry name" value="GPCR_3_9-Cys_sf"/>
</dbReference>
<evidence type="ECO:0000256" key="6">
    <source>
        <dbReference type="ARBA" id="ARBA00023040"/>
    </source>
</evidence>
<dbReference type="Gene3D" id="3.40.50.2300">
    <property type="match status" value="2"/>
</dbReference>
<keyword evidence="10" id="KW-0807">Transducer</keyword>
<dbReference type="Pfam" id="PF01094">
    <property type="entry name" value="ANF_receptor"/>
    <property type="match status" value="1"/>
</dbReference>
<dbReference type="FunFam" id="3.40.50.2300:FF:000024">
    <property type="entry name" value="Vomeronasal 2, receptor 73"/>
    <property type="match status" value="1"/>
</dbReference>
<feature type="signal peptide" evidence="11">
    <location>
        <begin position="1"/>
        <end position="22"/>
    </location>
</feature>
<dbReference type="PANTHER" id="PTHR24061">
    <property type="entry name" value="CALCIUM-SENSING RECEPTOR-RELATED"/>
    <property type="match status" value="1"/>
</dbReference>
<keyword evidence="6" id="KW-0297">G-protein coupled receptor</keyword>
<evidence type="ECO:0000256" key="4">
    <source>
        <dbReference type="ARBA" id="ARBA00022729"/>
    </source>
</evidence>
<dbReference type="Pfam" id="PF07562">
    <property type="entry name" value="NCD3G"/>
    <property type="match status" value="1"/>
</dbReference>
<evidence type="ECO:0000256" key="3">
    <source>
        <dbReference type="ARBA" id="ARBA00022692"/>
    </source>
</evidence>
<evidence type="ECO:0000313" key="15">
    <source>
        <dbReference type="Proteomes" id="UP001178461"/>
    </source>
</evidence>
<evidence type="ECO:0000313" key="14">
    <source>
        <dbReference type="EMBL" id="CAI5768723.1"/>
    </source>
</evidence>
<dbReference type="Gene3D" id="2.10.50.30">
    <property type="entry name" value="GPCR, family 3, nine cysteines domain"/>
    <property type="match status" value="1"/>
</dbReference>
<reference evidence="14" key="1">
    <citation type="submission" date="2022-12" db="EMBL/GenBank/DDBJ databases">
        <authorList>
            <person name="Alioto T."/>
            <person name="Alioto T."/>
            <person name="Gomez Garrido J."/>
        </authorList>
    </citation>
    <scope>NUCLEOTIDE SEQUENCE</scope>
</reference>
<dbReference type="InterPro" id="IPR028082">
    <property type="entry name" value="Peripla_BP_I"/>
</dbReference>
<evidence type="ECO:0000256" key="9">
    <source>
        <dbReference type="ARBA" id="ARBA00023180"/>
    </source>
</evidence>
<keyword evidence="5" id="KW-1133">Transmembrane helix</keyword>
<accession>A0AA35K1Q3</accession>
<comment type="subcellular location">
    <subcellularLocation>
        <location evidence="1">Cell membrane</location>
        <topology evidence="1">Multi-pass membrane protein</topology>
    </subcellularLocation>
</comment>
<keyword evidence="4 11" id="KW-0732">Signal</keyword>
<protein>
    <submittedName>
        <fullName evidence="14">Vomeronasal type-2 receptor 26-like</fullName>
    </submittedName>
</protein>